<proteinExistence type="predicted"/>
<accession>A0AAN3AAS3</accession>
<name>A0AAN3AAS3_BACO1</name>
<gene>
    <name evidence="1" type="ORF">BACOVA_01168</name>
</gene>
<organism evidence="1 2">
    <name type="scientific">Bacteroides ovatus (strain ATCC 8483 / DSM 1896 / JCM 5824 / BCRC 10623 / CCUG 4943 / NCTC 11153)</name>
    <dbReference type="NCBI Taxonomy" id="411476"/>
    <lineage>
        <taxon>Bacteria</taxon>
        <taxon>Pseudomonadati</taxon>
        <taxon>Bacteroidota</taxon>
        <taxon>Bacteroidia</taxon>
        <taxon>Bacteroidales</taxon>
        <taxon>Bacteroidaceae</taxon>
        <taxon>Bacteroides</taxon>
    </lineage>
</organism>
<reference evidence="1 2" key="1">
    <citation type="submission" date="2007-03" db="EMBL/GenBank/DDBJ databases">
        <authorList>
            <person name="Fulton L."/>
            <person name="Clifton S."/>
            <person name="Fulton B."/>
            <person name="Xu J."/>
            <person name="Minx P."/>
            <person name="Pepin K.H."/>
            <person name="Johnson M."/>
            <person name="Thiruvilangam P."/>
            <person name="Bhonagiri V."/>
            <person name="Nash W.E."/>
            <person name="Mardis E.R."/>
            <person name="Wilson R.K."/>
        </authorList>
    </citation>
    <scope>NUCLEOTIDE SEQUENCE [LARGE SCALE GENOMIC DNA]</scope>
    <source>
        <strain evidence="2">ATCC 8483 / DSM 1896 / JCM 5824 / BCRC 10623 / CCUG 4943 / NCTC 11153</strain>
    </source>
</reference>
<dbReference type="Proteomes" id="UP000005475">
    <property type="component" value="Unassembled WGS sequence"/>
</dbReference>
<evidence type="ECO:0000313" key="2">
    <source>
        <dbReference type="Proteomes" id="UP000005475"/>
    </source>
</evidence>
<comment type="caution">
    <text evidence="1">The sequence shown here is derived from an EMBL/GenBank/DDBJ whole genome shotgun (WGS) entry which is preliminary data.</text>
</comment>
<dbReference type="AlphaFoldDB" id="A0AAN3AAS3"/>
<sequence>MFFSMRDIMVLLSSFVLPSENKDRKNSAISKIRSY</sequence>
<dbReference type="EMBL" id="AAXF02000041">
    <property type="protein sequence ID" value="EDO13169.1"/>
    <property type="molecule type" value="Genomic_DNA"/>
</dbReference>
<reference evidence="2" key="2">
    <citation type="submission" date="2007-04" db="EMBL/GenBank/DDBJ databases">
        <title>Draft genome sequence of Bacteroides ovatus (ATCC 8483).</title>
        <authorList>
            <person name="Sudarsanam P."/>
            <person name="Ley R."/>
            <person name="Guruge J."/>
            <person name="Turnbaugh P.J."/>
            <person name="Mahowald M."/>
            <person name="Liep D."/>
            <person name="Gordon J."/>
        </authorList>
    </citation>
    <scope>NUCLEOTIDE SEQUENCE [LARGE SCALE GENOMIC DNA]</scope>
    <source>
        <strain evidence="2">ATCC 8483 / DSM 1896 / JCM 5824 / BCRC 10623 / CCUG 4943 / NCTC 11153</strain>
    </source>
</reference>
<evidence type="ECO:0000313" key="1">
    <source>
        <dbReference type="EMBL" id="EDO13169.1"/>
    </source>
</evidence>
<protein>
    <submittedName>
        <fullName evidence="1">Uncharacterized protein</fullName>
    </submittedName>
</protein>